<evidence type="ECO:0000256" key="7">
    <source>
        <dbReference type="ARBA" id="ARBA00022927"/>
    </source>
</evidence>
<keyword evidence="4" id="KW-0813">Transport</keyword>
<feature type="compositionally biased region" description="Basic residues" evidence="17">
    <location>
        <begin position="407"/>
        <end position="426"/>
    </location>
</feature>
<dbReference type="InterPro" id="IPR047196">
    <property type="entry name" value="YidC_ALB_C"/>
</dbReference>
<sequence>MDTIASLFSFITTPVSWIIVQFHKLYGAIFGPDTGWAWGLSIVSLVILIRICLIPLFVKQIKATRGMQTLQPEMKKIQERYKNDKQRQSEEMMKLYKETGTNPLSSCLPILAQSPFFFALYHVLNGIASNKPIGEIDGALLASAQKAHIFGAPLAAKFMDSAEKVASLDATLLNVRIVTAVMIIMMSLSQFFTQRQLMTKNVDMTVKTPFMQQQKMLMYVFPVIFAVFGINFPVGVLVYWLTTNVWTMGQQMYVIRQNPTPGSKAQAAYLERLQARLTRNPGGKMRKSERNIVKAIVAKGRDRNDTERKFINGLSKAGLAAQTDGVVAKSDTAVAVADDDSGASAGGGTPKRQQPKRQSKSQRQAQAAAKEDEAASKTSLTKSGDEPKDSTSQAKPAGAKPNSGNRSKAKSGQRKGQQRPKHPSKK</sequence>
<evidence type="ECO:0000256" key="15">
    <source>
        <dbReference type="ARBA" id="ARBA00033342"/>
    </source>
</evidence>
<keyword evidence="6 16" id="KW-0812">Transmembrane</keyword>
<keyword evidence="5" id="KW-1003">Cell membrane</keyword>
<gene>
    <name evidence="20" type="primary">yidC</name>
    <name evidence="20" type="ORF">ACFQVC_17185</name>
</gene>
<evidence type="ECO:0000256" key="11">
    <source>
        <dbReference type="ARBA" id="ARBA00025034"/>
    </source>
</evidence>
<feature type="region of interest" description="Disordered" evidence="17">
    <location>
        <begin position="338"/>
        <end position="426"/>
    </location>
</feature>
<comment type="subcellular location">
    <subcellularLocation>
        <location evidence="1">Cell membrane</location>
        <topology evidence="1">Multi-pass membrane protein</topology>
    </subcellularLocation>
    <subcellularLocation>
        <location evidence="16">Membrane</location>
        <topology evidence="16">Multi-pass membrane protein</topology>
    </subcellularLocation>
</comment>
<evidence type="ECO:0000256" key="12">
    <source>
        <dbReference type="ARBA" id="ARBA00026028"/>
    </source>
</evidence>
<feature type="transmembrane region" description="Helical" evidence="18">
    <location>
        <begin position="216"/>
        <end position="242"/>
    </location>
</feature>
<dbReference type="EMBL" id="JBHTCF010000006">
    <property type="protein sequence ID" value="MFC7305946.1"/>
    <property type="molecule type" value="Genomic_DNA"/>
</dbReference>
<evidence type="ECO:0000256" key="1">
    <source>
        <dbReference type="ARBA" id="ARBA00004651"/>
    </source>
</evidence>
<keyword evidence="9 18" id="KW-0472">Membrane</keyword>
<evidence type="ECO:0000259" key="19">
    <source>
        <dbReference type="Pfam" id="PF02096"/>
    </source>
</evidence>
<reference evidence="21" key="1">
    <citation type="journal article" date="2019" name="Int. J. Syst. Evol. Microbiol.">
        <title>The Global Catalogue of Microorganisms (GCM) 10K type strain sequencing project: providing services to taxonomists for standard genome sequencing and annotation.</title>
        <authorList>
            <consortium name="The Broad Institute Genomics Platform"/>
            <consortium name="The Broad Institute Genome Sequencing Center for Infectious Disease"/>
            <person name="Wu L."/>
            <person name="Ma J."/>
        </authorList>
    </citation>
    <scope>NUCLEOTIDE SEQUENCE [LARGE SCALE GENOMIC DNA]</scope>
    <source>
        <strain evidence="21">SYNS20</strain>
    </source>
</reference>
<keyword evidence="7" id="KW-0653">Protein transport</keyword>
<proteinExistence type="inferred from homology"/>
<dbReference type="PANTHER" id="PTHR12428:SF65">
    <property type="entry name" value="CYTOCHROME C OXIDASE ASSEMBLY PROTEIN COX18, MITOCHONDRIAL"/>
    <property type="match status" value="1"/>
</dbReference>
<protein>
    <recommendedName>
        <fullName evidence="3">Membrane protein insertase YidC</fullName>
    </recommendedName>
    <alternativeName>
        <fullName evidence="15">Foldase YidC</fullName>
    </alternativeName>
    <alternativeName>
        <fullName evidence="14">Membrane integrase YidC</fullName>
    </alternativeName>
    <alternativeName>
        <fullName evidence="13">Membrane protein YidC</fullName>
    </alternativeName>
</protein>
<dbReference type="NCBIfam" id="NF002350">
    <property type="entry name" value="PRK01315.1"/>
    <property type="match status" value="1"/>
</dbReference>
<dbReference type="RefSeq" id="WP_381831304.1">
    <property type="nucleotide sequence ID" value="NZ_JBHTCF010000006.1"/>
</dbReference>
<evidence type="ECO:0000313" key="21">
    <source>
        <dbReference type="Proteomes" id="UP001596523"/>
    </source>
</evidence>
<evidence type="ECO:0000256" key="3">
    <source>
        <dbReference type="ARBA" id="ARBA00015325"/>
    </source>
</evidence>
<comment type="similarity">
    <text evidence="2">Belongs to the OXA1/ALB3/YidC family. Type 1 subfamily.</text>
</comment>
<dbReference type="NCBIfam" id="TIGR03592">
    <property type="entry name" value="yidC_oxa1_cterm"/>
    <property type="match status" value="1"/>
</dbReference>
<feature type="transmembrane region" description="Helical" evidence="18">
    <location>
        <begin position="7"/>
        <end position="29"/>
    </location>
</feature>
<feature type="transmembrane region" description="Helical" evidence="18">
    <location>
        <begin position="35"/>
        <end position="58"/>
    </location>
</feature>
<comment type="subunit">
    <text evidence="12">Interacts with the Sec translocase complex via SecD. Specifically interacts with transmembrane segments of nascent integral membrane proteins during membrane integration.</text>
</comment>
<dbReference type="PANTHER" id="PTHR12428">
    <property type="entry name" value="OXA1"/>
    <property type="match status" value="1"/>
</dbReference>
<dbReference type="CDD" id="cd20070">
    <property type="entry name" value="5TM_YidC_Alb3"/>
    <property type="match status" value="1"/>
</dbReference>
<evidence type="ECO:0000256" key="5">
    <source>
        <dbReference type="ARBA" id="ARBA00022475"/>
    </source>
</evidence>
<evidence type="ECO:0000256" key="9">
    <source>
        <dbReference type="ARBA" id="ARBA00023136"/>
    </source>
</evidence>
<accession>A0ABW2JK50</accession>
<evidence type="ECO:0000256" key="17">
    <source>
        <dbReference type="SAM" id="MobiDB-lite"/>
    </source>
</evidence>
<evidence type="ECO:0000256" key="6">
    <source>
        <dbReference type="ARBA" id="ARBA00022692"/>
    </source>
</evidence>
<evidence type="ECO:0000256" key="8">
    <source>
        <dbReference type="ARBA" id="ARBA00022989"/>
    </source>
</evidence>
<dbReference type="InterPro" id="IPR001708">
    <property type="entry name" value="YidC/ALB3/OXA1/COX18"/>
</dbReference>
<evidence type="ECO:0000256" key="16">
    <source>
        <dbReference type="RuleBase" id="RU003945"/>
    </source>
</evidence>
<evidence type="ECO:0000256" key="10">
    <source>
        <dbReference type="ARBA" id="ARBA00023186"/>
    </source>
</evidence>
<comment type="function">
    <text evidence="11">Required for the insertion and/or proper folding and/or complex formation of integral membrane proteins into the membrane. Involved in integration of membrane proteins that insert both dependently and independently of the Sec translocase complex, as well as at least some lipoproteins. Aids folding of multispanning membrane proteins.</text>
</comment>
<dbReference type="Pfam" id="PF02096">
    <property type="entry name" value="60KD_IMP"/>
    <property type="match status" value="1"/>
</dbReference>
<name>A0ABW2JK50_9ACTN</name>
<dbReference type="InterPro" id="IPR028055">
    <property type="entry name" value="YidC/Oxa/ALB_C"/>
</dbReference>
<evidence type="ECO:0000256" key="2">
    <source>
        <dbReference type="ARBA" id="ARBA00010527"/>
    </source>
</evidence>
<organism evidence="20 21">
    <name type="scientific">Streptomyces monticola</name>
    <dbReference type="NCBI Taxonomy" id="2666263"/>
    <lineage>
        <taxon>Bacteria</taxon>
        <taxon>Bacillati</taxon>
        <taxon>Actinomycetota</taxon>
        <taxon>Actinomycetes</taxon>
        <taxon>Kitasatosporales</taxon>
        <taxon>Streptomycetaceae</taxon>
        <taxon>Streptomyces</taxon>
    </lineage>
</organism>
<evidence type="ECO:0000256" key="14">
    <source>
        <dbReference type="ARBA" id="ARBA00033245"/>
    </source>
</evidence>
<evidence type="ECO:0000256" key="4">
    <source>
        <dbReference type="ARBA" id="ARBA00022448"/>
    </source>
</evidence>
<comment type="caution">
    <text evidence="20">The sequence shown here is derived from an EMBL/GenBank/DDBJ whole genome shotgun (WGS) entry which is preliminary data.</text>
</comment>
<evidence type="ECO:0000313" key="20">
    <source>
        <dbReference type="EMBL" id="MFC7305946.1"/>
    </source>
</evidence>
<keyword evidence="10" id="KW-0143">Chaperone</keyword>
<keyword evidence="21" id="KW-1185">Reference proteome</keyword>
<dbReference type="Proteomes" id="UP001596523">
    <property type="component" value="Unassembled WGS sequence"/>
</dbReference>
<feature type="domain" description="Membrane insertase YidC/Oxa/ALB C-terminal" evidence="19">
    <location>
        <begin position="38"/>
        <end position="255"/>
    </location>
</feature>
<keyword evidence="8 18" id="KW-1133">Transmembrane helix</keyword>
<evidence type="ECO:0000256" key="18">
    <source>
        <dbReference type="SAM" id="Phobius"/>
    </source>
</evidence>
<feature type="transmembrane region" description="Helical" evidence="18">
    <location>
        <begin position="173"/>
        <end position="192"/>
    </location>
</feature>
<evidence type="ECO:0000256" key="13">
    <source>
        <dbReference type="ARBA" id="ARBA00031538"/>
    </source>
</evidence>